<dbReference type="GO" id="GO:0005524">
    <property type="term" value="F:ATP binding"/>
    <property type="evidence" value="ECO:0007669"/>
    <property type="project" value="UniProtKB-KW"/>
</dbReference>
<feature type="transmembrane region" description="Helical" evidence="10">
    <location>
        <begin position="153"/>
        <end position="178"/>
    </location>
</feature>
<organism evidence="12 13">
    <name type="scientific">Triparma laevis f. longispina</name>
    <dbReference type="NCBI Taxonomy" id="1714387"/>
    <lineage>
        <taxon>Eukaryota</taxon>
        <taxon>Sar</taxon>
        <taxon>Stramenopiles</taxon>
        <taxon>Ochrophyta</taxon>
        <taxon>Bolidophyceae</taxon>
        <taxon>Parmales</taxon>
        <taxon>Triparmaceae</taxon>
        <taxon>Triparma</taxon>
    </lineage>
</organism>
<keyword evidence="8 10" id="KW-0472">Membrane</keyword>
<evidence type="ECO:0000313" key="13">
    <source>
        <dbReference type="Proteomes" id="UP001165122"/>
    </source>
</evidence>
<feature type="transmembrane region" description="Helical" evidence="10">
    <location>
        <begin position="1065"/>
        <end position="1086"/>
    </location>
</feature>
<dbReference type="GO" id="GO:0140359">
    <property type="term" value="F:ABC-type transporter activity"/>
    <property type="evidence" value="ECO:0007669"/>
    <property type="project" value="InterPro"/>
</dbReference>
<keyword evidence="3" id="KW-0813">Transport</keyword>
<evidence type="ECO:0000256" key="7">
    <source>
        <dbReference type="ARBA" id="ARBA00022989"/>
    </source>
</evidence>
<dbReference type="PANTHER" id="PTHR19229">
    <property type="entry name" value="ATP-BINDING CASSETTE TRANSPORTER SUBFAMILY A ABCA"/>
    <property type="match status" value="1"/>
</dbReference>
<feature type="transmembrane region" description="Helical" evidence="10">
    <location>
        <begin position="967"/>
        <end position="986"/>
    </location>
</feature>
<feature type="transmembrane region" description="Helical" evidence="10">
    <location>
        <begin position="1126"/>
        <end position="1150"/>
    </location>
</feature>
<dbReference type="EMBL" id="BRXW01000045">
    <property type="protein sequence ID" value="GMI02523.1"/>
    <property type="molecule type" value="Genomic_DNA"/>
</dbReference>
<evidence type="ECO:0000256" key="2">
    <source>
        <dbReference type="ARBA" id="ARBA00008869"/>
    </source>
</evidence>
<dbReference type="InterPro" id="IPR027417">
    <property type="entry name" value="P-loop_NTPase"/>
</dbReference>
<dbReference type="FunFam" id="3.40.50.300:FF:000335">
    <property type="entry name" value="ATP binding cassette subfamily A member 5"/>
    <property type="match status" value="2"/>
</dbReference>
<dbReference type="PANTHER" id="PTHR19229:SF265">
    <property type="match status" value="1"/>
</dbReference>
<gene>
    <name evidence="12" type="ORF">TrLO_g8520</name>
</gene>
<dbReference type="InterPro" id="IPR003439">
    <property type="entry name" value="ABC_transporter-like_ATP-bd"/>
</dbReference>
<feature type="compositionally biased region" description="Low complexity" evidence="9">
    <location>
        <begin position="916"/>
        <end position="935"/>
    </location>
</feature>
<comment type="caution">
    <text evidence="12">The sequence shown here is derived from an EMBL/GenBank/DDBJ whole genome shotgun (WGS) entry which is preliminary data.</text>
</comment>
<feature type="region of interest" description="Disordered" evidence="9">
    <location>
        <begin position="1"/>
        <end position="40"/>
    </location>
</feature>
<feature type="transmembrane region" description="Helical" evidence="10">
    <location>
        <begin position="66"/>
        <end position="86"/>
    </location>
</feature>
<evidence type="ECO:0000256" key="3">
    <source>
        <dbReference type="ARBA" id="ARBA00022448"/>
    </source>
</evidence>
<protein>
    <recommendedName>
        <fullName evidence="11">ABC transporter domain-containing protein</fullName>
    </recommendedName>
</protein>
<dbReference type="InterPro" id="IPR017871">
    <property type="entry name" value="ABC_transporter-like_CS"/>
</dbReference>
<dbReference type="OrthoDB" id="8061355at2759"/>
<comment type="subcellular location">
    <subcellularLocation>
        <location evidence="1">Membrane</location>
        <topology evidence="1">Multi-pass membrane protein</topology>
    </subcellularLocation>
</comment>
<dbReference type="GO" id="GO:0016887">
    <property type="term" value="F:ATP hydrolysis activity"/>
    <property type="evidence" value="ECO:0007669"/>
    <property type="project" value="InterPro"/>
</dbReference>
<feature type="compositionally biased region" description="Low complexity" evidence="9">
    <location>
        <begin position="113"/>
        <end position="125"/>
    </location>
</feature>
<name>A0A9W7C5D3_9STRA</name>
<feature type="domain" description="ABC transporter" evidence="11">
    <location>
        <begin position="1309"/>
        <end position="1539"/>
    </location>
</feature>
<dbReference type="InterPro" id="IPR026082">
    <property type="entry name" value="ABCA"/>
</dbReference>
<dbReference type="SUPFAM" id="SSF52540">
    <property type="entry name" value="P-loop containing nucleoside triphosphate hydrolases"/>
    <property type="match status" value="2"/>
</dbReference>
<dbReference type="CDD" id="cd03263">
    <property type="entry name" value="ABC_subfamily_A"/>
    <property type="match status" value="2"/>
</dbReference>
<evidence type="ECO:0000256" key="5">
    <source>
        <dbReference type="ARBA" id="ARBA00022741"/>
    </source>
</evidence>
<feature type="domain" description="ABC transporter" evidence="11">
    <location>
        <begin position="454"/>
        <end position="685"/>
    </location>
</feature>
<evidence type="ECO:0000256" key="10">
    <source>
        <dbReference type="SAM" id="Phobius"/>
    </source>
</evidence>
<feature type="transmembrane region" description="Helical" evidence="10">
    <location>
        <begin position="380"/>
        <end position="401"/>
    </location>
</feature>
<dbReference type="Proteomes" id="UP001165122">
    <property type="component" value="Unassembled WGS sequence"/>
</dbReference>
<feature type="compositionally biased region" description="Pro residues" evidence="9">
    <location>
        <begin position="14"/>
        <end position="23"/>
    </location>
</feature>
<dbReference type="PROSITE" id="PS00211">
    <property type="entry name" value="ABC_TRANSPORTER_1"/>
    <property type="match status" value="1"/>
</dbReference>
<accession>A0A9W7C5D3</accession>
<keyword evidence="4 10" id="KW-0812">Transmembrane</keyword>
<feature type="region of interest" description="Disordered" evidence="9">
    <location>
        <begin position="914"/>
        <end position="936"/>
    </location>
</feature>
<proteinExistence type="inferred from homology"/>
<dbReference type="Gene3D" id="3.40.50.300">
    <property type="entry name" value="P-loop containing nucleotide triphosphate hydrolases"/>
    <property type="match status" value="2"/>
</dbReference>
<sequence length="1622" mass="176658">MDPIKQDPLAVPFLPSPLTPSPPSFSSSSPHSPSDHGPEPSSLVKFFRQLMALCYKTLLRDFRRPIHFLTILLIPALAGLGIKAIGDATQGLDEADDDYYQPSTRSPLPSPKTASPSISPTMSPTPGWDNGSMHCGAVSCENDYCDVQYGNTAVLVSCAGIFFAGSSFSSLMVAFSALEEKNKKLLSSLKRAGLSNLAHWFSLNISAMIISVPATALAVLIGNLIEIDAFTKTNPLIIFMVLLAGSAANTAVCLFITTIIRGGIFFSGAVAVGLAGALSGCIIMSATSLTGTYGGMDYNVYPSKKVAPDGLGDFDGFYGDGVSPFYQYLTYLMPWTHFARLFFGIFHVTGYADTCVNTRDFDFADLYAASESWRSGVPSLGFNIVGLIVDSILFTLLAFYVSSVRGSEDEHALSMLFIFDRNYWFPPETVFSAVGDDGDILRQEQNLAAASGDIRARKLTKSYNGGNTALKEVTIRFQKGECYALLGQNGAGKTTLISALTGATNPSHGDAFIGKYGSISKNMSNIQKKIGVCPQEDLIYEELSGYEHAHFYSLCRGRSWDMAKKEALSVLNSVTLLDHASKRAKDYSGGMKRRLMAGLATVGDPEYVFLDEPSTGLDPLSRRRLWSILESFKTGRVLVLTTHMMEEADVLGDKIGFLHLGRLRASGTPLELKRKLGTGFSIELAASGPGKIAACAAASALLPKGAKIDASSSSRSVSISCPRGDSAKIRRLQKFFEWIEAHPEFVQEVALSNSTLSEVFTTLVRHDRDEIAGEELGSTLTSVASSAMTDEEKLHSVATWLEIPPSVVDQLILDGITIRQIVNAGLHALRPELLDGANSVKLLASAADSIEQEEGGLRKTEDMDDLENALKTAEKAAAKALEDAKNGEVRVEETDEGDKKIQTQKNAEGLLDLRNHNNNKNNNTPNLAANTTTDASFPKGEPSRLMQIWAFFMRDAAFETKRTKKGWAAIIVAMVGLVITNVFTNINPTGDIGDGDDYYQDDSVPDNIYGYVDMSYALKSMLLMWATTLLQPNMVFVFSSDRRDGHRQASFLLSCNNATYWVGNYMYYTLLALALMLVYTMIGYLAGQDVYTQVPVGIYFLLYCGGALSQVTLAVFFSVLLPGGALMSLVTILLLAITPLVSFVAMLATICMKTYDYDQATGTSTYSNGAYPNWLMMIPPFSYGRAAALSFYCANSGNDNNLSDCGDGTLAISIGYLWLSTFLLAILSIYLHAVLPSPHGVSSHPFLCLKNGFTGLLGSAQPEPPHHRKNTLERQEIDAELRVEDSDVILEKEKCRRMVDSGAESETLLLTHGVKKRYGKLKPWVVNGVSVSMDRNEVFCLLGPNGAGKTTLFSLLTTMISHNTGSAFLSGVDVSKDPVKVREKIGVCPQHDVLYPNLSVREHLEFACRARGVRNPTAGARRLAQTCELDGDPFNTPSSALSGGMRRRLSIAISVAGSPEIVFMDEPTTGLDPETRYSIWSTIRKLGKGRLLILSTHSMEEAESLSSRIGIMNSGKMLCLGDPVHLKTKFGRGLRVRVVLLERGFDVLKVIQEELDENAHIIVEDWPKVEVQLGAEVKVSKTFEVMERIGREGGSGGVIRDWEICHTSLEEVFIRLVEAEEN</sequence>
<feature type="transmembrane region" description="Helical" evidence="10">
    <location>
        <begin position="264"/>
        <end position="286"/>
    </location>
</feature>
<dbReference type="GO" id="GO:0016020">
    <property type="term" value="C:membrane"/>
    <property type="evidence" value="ECO:0007669"/>
    <property type="project" value="UniProtKB-SubCell"/>
</dbReference>
<feature type="transmembrane region" description="Helical" evidence="10">
    <location>
        <begin position="237"/>
        <end position="257"/>
    </location>
</feature>
<dbReference type="Pfam" id="PF00005">
    <property type="entry name" value="ABC_tran"/>
    <property type="match status" value="2"/>
</dbReference>
<keyword evidence="5" id="KW-0547">Nucleotide-binding</keyword>
<dbReference type="SMART" id="SM00382">
    <property type="entry name" value="AAA"/>
    <property type="match status" value="2"/>
</dbReference>
<feature type="region of interest" description="Disordered" evidence="9">
    <location>
        <begin position="95"/>
        <end position="125"/>
    </location>
</feature>
<evidence type="ECO:0000259" key="11">
    <source>
        <dbReference type="PROSITE" id="PS50893"/>
    </source>
</evidence>
<dbReference type="PROSITE" id="PS50893">
    <property type="entry name" value="ABC_TRANSPORTER_2"/>
    <property type="match status" value="2"/>
</dbReference>
<dbReference type="InterPro" id="IPR003593">
    <property type="entry name" value="AAA+_ATPase"/>
</dbReference>
<feature type="transmembrane region" description="Helical" evidence="10">
    <location>
        <begin position="199"/>
        <end position="225"/>
    </location>
</feature>
<feature type="transmembrane region" description="Helical" evidence="10">
    <location>
        <begin position="1216"/>
        <end position="1235"/>
    </location>
</feature>
<evidence type="ECO:0000256" key="8">
    <source>
        <dbReference type="ARBA" id="ARBA00023136"/>
    </source>
</evidence>
<comment type="similarity">
    <text evidence="2">Belongs to the ABC transporter superfamily. ABCA family.</text>
</comment>
<evidence type="ECO:0000256" key="1">
    <source>
        <dbReference type="ARBA" id="ARBA00004141"/>
    </source>
</evidence>
<evidence type="ECO:0000256" key="9">
    <source>
        <dbReference type="SAM" id="MobiDB-lite"/>
    </source>
</evidence>
<keyword evidence="13" id="KW-1185">Reference proteome</keyword>
<keyword evidence="6" id="KW-0067">ATP-binding</keyword>
<keyword evidence="7 10" id="KW-1133">Transmembrane helix</keyword>
<evidence type="ECO:0000256" key="6">
    <source>
        <dbReference type="ARBA" id="ARBA00022840"/>
    </source>
</evidence>
<reference evidence="13" key="1">
    <citation type="journal article" date="2023" name="Commun. Biol.">
        <title>Genome analysis of Parmales, the sister group of diatoms, reveals the evolutionary specialization of diatoms from phago-mixotrophs to photoautotrophs.</title>
        <authorList>
            <person name="Ban H."/>
            <person name="Sato S."/>
            <person name="Yoshikawa S."/>
            <person name="Yamada K."/>
            <person name="Nakamura Y."/>
            <person name="Ichinomiya M."/>
            <person name="Sato N."/>
            <person name="Blanc-Mathieu R."/>
            <person name="Endo H."/>
            <person name="Kuwata A."/>
            <person name="Ogata H."/>
        </authorList>
    </citation>
    <scope>NUCLEOTIDE SEQUENCE [LARGE SCALE GENOMIC DNA]</scope>
    <source>
        <strain evidence="13">NIES 3700</strain>
    </source>
</reference>
<evidence type="ECO:0000313" key="12">
    <source>
        <dbReference type="EMBL" id="GMI02523.1"/>
    </source>
</evidence>
<feature type="transmembrane region" description="Helical" evidence="10">
    <location>
        <begin position="1098"/>
        <end position="1120"/>
    </location>
</feature>
<evidence type="ECO:0000256" key="4">
    <source>
        <dbReference type="ARBA" id="ARBA00022692"/>
    </source>
</evidence>